<feature type="compositionally biased region" description="Polar residues" evidence="1">
    <location>
        <begin position="41"/>
        <end position="52"/>
    </location>
</feature>
<dbReference type="Proteomes" id="UP000316759">
    <property type="component" value="Unassembled WGS sequence"/>
</dbReference>
<comment type="caution">
    <text evidence="2">The sequence shown here is derived from an EMBL/GenBank/DDBJ whole genome shotgun (WGS) entry which is preliminary data.</text>
</comment>
<dbReference type="EMBL" id="SUNJ01003437">
    <property type="protein sequence ID" value="TPP65270.1"/>
    <property type="molecule type" value="Genomic_DNA"/>
</dbReference>
<sequence>MSKPETVRPALRGTVVHARSASVPSELPSKLLSPLRYPRPQQVSQRTSTSKSTGKEPDEFVNGEKHLPVVTYSPQSGPHFALSRVVTSCPMRASRGLTPPTSAACNRPISKMFLAAKHSSCTNSPLANHKAITQHYNRTAATEQ</sequence>
<feature type="compositionally biased region" description="Low complexity" evidence="1">
    <location>
        <begin position="22"/>
        <end position="35"/>
    </location>
</feature>
<accession>A0A504Z7L0</accession>
<feature type="compositionally biased region" description="Basic and acidic residues" evidence="1">
    <location>
        <begin position="53"/>
        <end position="63"/>
    </location>
</feature>
<feature type="region of interest" description="Disordered" evidence="1">
    <location>
        <begin position="18"/>
        <end position="63"/>
    </location>
</feature>
<evidence type="ECO:0000313" key="3">
    <source>
        <dbReference type="Proteomes" id="UP000316759"/>
    </source>
</evidence>
<dbReference type="OrthoDB" id="10482358at2759"/>
<name>A0A504Z7L0_FASGI</name>
<evidence type="ECO:0000313" key="2">
    <source>
        <dbReference type="EMBL" id="TPP65270.1"/>
    </source>
</evidence>
<protein>
    <submittedName>
        <fullName evidence="2">Uncharacterized protein</fullName>
    </submittedName>
</protein>
<dbReference type="AlphaFoldDB" id="A0A504Z7L0"/>
<evidence type="ECO:0000256" key="1">
    <source>
        <dbReference type="SAM" id="MobiDB-lite"/>
    </source>
</evidence>
<reference evidence="2 3" key="1">
    <citation type="submission" date="2019-04" db="EMBL/GenBank/DDBJ databases">
        <title>Annotation for the trematode Fasciola gigantica.</title>
        <authorList>
            <person name="Choi Y.-J."/>
        </authorList>
    </citation>
    <scope>NUCLEOTIDE SEQUENCE [LARGE SCALE GENOMIC DNA]</scope>
    <source>
        <strain evidence="2">Uganda_cow_1</strain>
    </source>
</reference>
<proteinExistence type="predicted"/>
<organism evidence="2 3">
    <name type="scientific">Fasciola gigantica</name>
    <name type="common">Giant liver fluke</name>
    <dbReference type="NCBI Taxonomy" id="46835"/>
    <lineage>
        <taxon>Eukaryota</taxon>
        <taxon>Metazoa</taxon>
        <taxon>Spiralia</taxon>
        <taxon>Lophotrochozoa</taxon>
        <taxon>Platyhelminthes</taxon>
        <taxon>Trematoda</taxon>
        <taxon>Digenea</taxon>
        <taxon>Plagiorchiida</taxon>
        <taxon>Echinostomata</taxon>
        <taxon>Echinostomatoidea</taxon>
        <taxon>Fasciolidae</taxon>
        <taxon>Fasciola</taxon>
    </lineage>
</organism>
<keyword evidence="3" id="KW-1185">Reference proteome</keyword>
<gene>
    <name evidence="2" type="ORF">FGIG_04716</name>
</gene>